<dbReference type="Proteomes" id="UP000002051">
    <property type="component" value="Chromosome 5"/>
</dbReference>
<accession>G7K724</accession>
<keyword evidence="3" id="KW-1185">Reference proteome</keyword>
<dbReference type="EnsemblPlants" id="AES98703">
    <property type="protein sequence ID" value="AES98703"/>
    <property type="gene ID" value="MTR_5g071790"/>
</dbReference>
<protein>
    <submittedName>
        <fullName evidence="1 2">Uncharacterized protein</fullName>
    </submittedName>
</protein>
<proteinExistence type="predicted"/>
<reference evidence="1 3" key="2">
    <citation type="journal article" date="2014" name="BMC Genomics">
        <title>An improved genome release (version Mt4.0) for the model legume Medicago truncatula.</title>
        <authorList>
            <person name="Tang H."/>
            <person name="Krishnakumar V."/>
            <person name="Bidwell S."/>
            <person name="Rosen B."/>
            <person name="Chan A."/>
            <person name="Zhou S."/>
            <person name="Gentzbittel L."/>
            <person name="Childs K.L."/>
            <person name="Yandell M."/>
            <person name="Gundlach H."/>
            <person name="Mayer K.F."/>
            <person name="Schwartz D.C."/>
            <person name="Town C.D."/>
        </authorList>
    </citation>
    <scope>GENOME REANNOTATION</scope>
    <source>
        <strain evidence="2 3">cv. Jemalong A17</strain>
    </source>
</reference>
<gene>
    <name evidence="1" type="ordered locus">MTR_5g071790</name>
</gene>
<dbReference type="AlphaFoldDB" id="G7K724"/>
<name>G7K724_MEDTR</name>
<evidence type="ECO:0000313" key="2">
    <source>
        <dbReference type="EnsemblPlants" id="AES98703"/>
    </source>
</evidence>
<reference evidence="2" key="3">
    <citation type="submission" date="2015-04" db="UniProtKB">
        <authorList>
            <consortium name="EnsemblPlants"/>
        </authorList>
    </citation>
    <scope>IDENTIFICATION</scope>
    <source>
        <strain evidence="2">cv. Jemalong A17</strain>
    </source>
</reference>
<dbReference type="HOGENOM" id="CLU_1491189_0_0_1"/>
<dbReference type="EMBL" id="CM001221">
    <property type="protein sequence ID" value="AES98703.1"/>
    <property type="molecule type" value="Genomic_DNA"/>
</dbReference>
<dbReference type="PaxDb" id="3880-AES98703"/>
<dbReference type="STRING" id="3880.G7K724"/>
<organism evidence="1 3">
    <name type="scientific">Medicago truncatula</name>
    <name type="common">Barrel medic</name>
    <name type="synonym">Medicago tribuloides</name>
    <dbReference type="NCBI Taxonomy" id="3880"/>
    <lineage>
        <taxon>Eukaryota</taxon>
        <taxon>Viridiplantae</taxon>
        <taxon>Streptophyta</taxon>
        <taxon>Embryophyta</taxon>
        <taxon>Tracheophyta</taxon>
        <taxon>Spermatophyta</taxon>
        <taxon>Magnoliopsida</taxon>
        <taxon>eudicotyledons</taxon>
        <taxon>Gunneridae</taxon>
        <taxon>Pentapetalae</taxon>
        <taxon>rosids</taxon>
        <taxon>fabids</taxon>
        <taxon>Fabales</taxon>
        <taxon>Fabaceae</taxon>
        <taxon>Papilionoideae</taxon>
        <taxon>50 kb inversion clade</taxon>
        <taxon>NPAAA clade</taxon>
        <taxon>Hologalegina</taxon>
        <taxon>IRL clade</taxon>
        <taxon>Trifolieae</taxon>
        <taxon>Medicago</taxon>
    </lineage>
</organism>
<evidence type="ECO:0000313" key="1">
    <source>
        <dbReference type="EMBL" id="AES98703.1"/>
    </source>
</evidence>
<reference evidence="1 3" key="1">
    <citation type="journal article" date="2011" name="Nature">
        <title>The Medicago genome provides insight into the evolution of rhizobial symbioses.</title>
        <authorList>
            <person name="Young N.D."/>
            <person name="Debelle F."/>
            <person name="Oldroyd G.E."/>
            <person name="Geurts R."/>
            <person name="Cannon S.B."/>
            <person name="Udvardi M.K."/>
            <person name="Benedito V.A."/>
            <person name="Mayer K.F."/>
            <person name="Gouzy J."/>
            <person name="Schoof H."/>
            <person name="Van de Peer Y."/>
            <person name="Proost S."/>
            <person name="Cook D.R."/>
            <person name="Meyers B.C."/>
            <person name="Spannagl M."/>
            <person name="Cheung F."/>
            <person name="De Mita S."/>
            <person name="Krishnakumar V."/>
            <person name="Gundlach H."/>
            <person name="Zhou S."/>
            <person name="Mudge J."/>
            <person name="Bharti A.K."/>
            <person name="Murray J.D."/>
            <person name="Naoumkina M.A."/>
            <person name="Rosen B."/>
            <person name="Silverstein K.A."/>
            <person name="Tang H."/>
            <person name="Rombauts S."/>
            <person name="Zhao P.X."/>
            <person name="Zhou P."/>
            <person name="Barbe V."/>
            <person name="Bardou P."/>
            <person name="Bechner M."/>
            <person name="Bellec A."/>
            <person name="Berger A."/>
            <person name="Berges H."/>
            <person name="Bidwell S."/>
            <person name="Bisseling T."/>
            <person name="Choisne N."/>
            <person name="Couloux A."/>
            <person name="Denny R."/>
            <person name="Deshpande S."/>
            <person name="Dai X."/>
            <person name="Doyle J.J."/>
            <person name="Dudez A.M."/>
            <person name="Farmer A.D."/>
            <person name="Fouteau S."/>
            <person name="Franken C."/>
            <person name="Gibelin C."/>
            <person name="Gish J."/>
            <person name="Goldstein S."/>
            <person name="Gonzalez A.J."/>
            <person name="Green P.J."/>
            <person name="Hallab A."/>
            <person name="Hartog M."/>
            <person name="Hua A."/>
            <person name="Humphray S.J."/>
            <person name="Jeong D.H."/>
            <person name="Jing Y."/>
            <person name="Jocker A."/>
            <person name="Kenton S.M."/>
            <person name="Kim D.J."/>
            <person name="Klee K."/>
            <person name="Lai H."/>
            <person name="Lang C."/>
            <person name="Lin S."/>
            <person name="Macmil S.L."/>
            <person name="Magdelenat G."/>
            <person name="Matthews L."/>
            <person name="McCorrison J."/>
            <person name="Monaghan E.L."/>
            <person name="Mun J.H."/>
            <person name="Najar F.Z."/>
            <person name="Nicholson C."/>
            <person name="Noirot C."/>
            <person name="O'Bleness M."/>
            <person name="Paule C.R."/>
            <person name="Poulain J."/>
            <person name="Prion F."/>
            <person name="Qin B."/>
            <person name="Qu C."/>
            <person name="Retzel E.F."/>
            <person name="Riddle C."/>
            <person name="Sallet E."/>
            <person name="Samain S."/>
            <person name="Samson N."/>
            <person name="Sanders I."/>
            <person name="Saurat O."/>
            <person name="Scarpelli C."/>
            <person name="Schiex T."/>
            <person name="Segurens B."/>
            <person name="Severin A.J."/>
            <person name="Sherrier D.J."/>
            <person name="Shi R."/>
            <person name="Sims S."/>
            <person name="Singer S.R."/>
            <person name="Sinharoy S."/>
            <person name="Sterck L."/>
            <person name="Viollet A."/>
            <person name="Wang B.B."/>
            <person name="Wang K."/>
            <person name="Wang M."/>
            <person name="Wang X."/>
            <person name="Warfsmann J."/>
            <person name="Weissenbach J."/>
            <person name="White D.D."/>
            <person name="White J.D."/>
            <person name="Wiley G.B."/>
            <person name="Wincker P."/>
            <person name="Xing Y."/>
            <person name="Yang L."/>
            <person name="Yao Z."/>
            <person name="Ying F."/>
            <person name="Zhai J."/>
            <person name="Zhou L."/>
            <person name="Zuber A."/>
            <person name="Denarie J."/>
            <person name="Dixon R.A."/>
            <person name="May G.D."/>
            <person name="Schwartz D.C."/>
            <person name="Rogers J."/>
            <person name="Quetier F."/>
            <person name="Town C.D."/>
            <person name="Roe B.A."/>
        </authorList>
    </citation>
    <scope>NUCLEOTIDE SEQUENCE [LARGE SCALE GENOMIC DNA]</scope>
    <source>
        <strain evidence="1">A17</strain>
        <strain evidence="2 3">cv. Jemalong A17</strain>
    </source>
</reference>
<dbReference type="eggNOG" id="KOG0985">
    <property type="taxonomic scope" value="Eukaryota"/>
</dbReference>
<evidence type="ECO:0000313" key="3">
    <source>
        <dbReference type="Proteomes" id="UP000002051"/>
    </source>
</evidence>
<sequence length="181" mass="20929">MTKTQSFGVEEVTMGQSSVPISDVSATDFNRNQKTEMLVFLPPSLFLLTVFHNNLLLLKHLLSEGSQDQHVYNTPGKTIIDINNNLEHFVTTNAYYNSRVLVNIVRNDAMCLSLLPTKDRKSADMLWNAAESQPYLCRTTAFPESKRMLQLNHRNYKRSHLFLFELWILLNARIEILSRRL</sequence>